<dbReference type="InterPro" id="IPR017972">
    <property type="entry name" value="Cyt_P450_CS"/>
</dbReference>
<proteinExistence type="inferred from homology"/>
<dbReference type="Gene3D" id="1.10.630.10">
    <property type="entry name" value="Cytochrome P450"/>
    <property type="match status" value="1"/>
</dbReference>
<organism evidence="8 9">
    <name type="scientific">Fusarium kuroshium</name>
    <dbReference type="NCBI Taxonomy" id="2010991"/>
    <lineage>
        <taxon>Eukaryota</taxon>
        <taxon>Fungi</taxon>
        <taxon>Dikarya</taxon>
        <taxon>Ascomycota</taxon>
        <taxon>Pezizomycotina</taxon>
        <taxon>Sordariomycetes</taxon>
        <taxon>Hypocreomycetidae</taxon>
        <taxon>Hypocreales</taxon>
        <taxon>Nectriaceae</taxon>
        <taxon>Fusarium</taxon>
        <taxon>Fusarium solani species complex</taxon>
    </lineage>
</organism>
<dbReference type="AlphaFoldDB" id="A0A3M2SCX0"/>
<dbReference type="SUPFAM" id="SSF48264">
    <property type="entry name" value="Cytochrome P450"/>
    <property type="match status" value="1"/>
</dbReference>
<dbReference type="STRING" id="2010991.A0A3M2SCX0"/>
<feature type="binding site" description="axial binding residue" evidence="5">
    <location>
        <position position="462"/>
    </location>
    <ligand>
        <name>heme</name>
        <dbReference type="ChEBI" id="CHEBI:30413"/>
    </ligand>
    <ligandPart>
        <name>Fe</name>
        <dbReference type="ChEBI" id="CHEBI:18248"/>
    </ligandPart>
</feature>
<reference evidence="8 9" key="1">
    <citation type="submission" date="2017-06" db="EMBL/GenBank/DDBJ databases">
        <title>Comparative genomic analysis of Ambrosia Fusariam Clade fungi.</title>
        <authorList>
            <person name="Stajich J.E."/>
            <person name="Carrillo J."/>
            <person name="Kijimoto T."/>
            <person name="Eskalen A."/>
            <person name="O'Donnell K."/>
            <person name="Kasson M."/>
        </authorList>
    </citation>
    <scope>NUCLEOTIDE SEQUENCE [LARGE SCALE GENOMIC DNA]</scope>
    <source>
        <strain evidence="8">UCR3666</strain>
    </source>
</reference>
<feature type="transmembrane region" description="Helical" evidence="7">
    <location>
        <begin position="12"/>
        <end position="32"/>
    </location>
</feature>
<dbReference type="GO" id="GO:0016705">
    <property type="term" value="F:oxidoreductase activity, acting on paired donors, with incorporation or reduction of molecular oxygen"/>
    <property type="evidence" value="ECO:0007669"/>
    <property type="project" value="InterPro"/>
</dbReference>
<dbReference type="GO" id="GO:0004497">
    <property type="term" value="F:monooxygenase activity"/>
    <property type="evidence" value="ECO:0007669"/>
    <property type="project" value="UniProtKB-KW"/>
</dbReference>
<evidence type="ECO:0000256" key="3">
    <source>
        <dbReference type="ARBA" id="ARBA00022723"/>
    </source>
</evidence>
<dbReference type="InterPro" id="IPR002401">
    <property type="entry name" value="Cyt_P450_E_grp-I"/>
</dbReference>
<comment type="similarity">
    <text evidence="6">Belongs to the cytochrome P450 family.</text>
</comment>
<protein>
    <submittedName>
        <fullName evidence="8">Uncharacterized protein</fullName>
    </submittedName>
</protein>
<dbReference type="CDD" id="cd11060">
    <property type="entry name" value="CYP57A1-like"/>
    <property type="match status" value="1"/>
</dbReference>
<dbReference type="Pfam" id="PF00067">
    <property type="entry name" value="p450"/>
    <property type="match status" value="1"/>
</dbReference>
<dbReference type="InterPro" id="IPR036396">
    <property type="entry name" value="Cyt_P450_sf"/>
</dbReference>
<keyword evidence="7" id="KW-0812">Transmembrane</keyword>
<keyword evidence="7" id="KW-0472">Membrane</keyword>
<keyword evidence="3 5" id="KW-0479">Metal-binding</keyword>
<dbReference type="InterPro" id="IPR050121">
    <property type="entry name" value="Cytochrome_P450_monoxygenase"/>
</dbReference>
<dbReference type="PANTHER" id="PTHR24305">
    <property type="entry name" value="CYTOCHROME P450"/>
    <property type="match status" value="1"/>
</dbReference>
<gene>
    <name evidence="8" type="ORF">CDV36_004913</name>
</gene>
<keyword evidence="2 5" id="KW-0349">Heme</keyword>
<evidence type="ECO:0000256" key="7">
    <source>
        <dbReference type="SAM" id="Phobius"/>
    </source>
</evidence>
<dbReference type="GO" id="GO:0020037">
    <property type="term" value="F:heme binding"/>
    <property type="evidence" value="ECO:0007669"/>
    <property type="project" value="InterPro"/>
</dbReference>
<comment type="cofactor">
    <cofactor evidence="1 5">
        <name>heme</name>
        <dbReference type="ChEBI" id="CHEBI:30413"/>
    </cofactor>
</comment>
<keyword evidence="6" id="KW-0503">Monooxygenase</keyword>
<evidence type="ECO:0000256" key="5">
    <source>
        <dbReference type="PIRSR" id="PIRSR602401-1"/>
    </source>
</evidence>
<dbReference type="InterPro" id="IPR001128">
    <property type="entry name" value="Cyt_P450"/>
</dbReference>
<evidence type="ECO:0000313" key="9">
    <source>
        <dbReference type="Proteomes" id="UP000277212"/>
    </source>
</evidence>
<dbReference type="PROSITE" id="PS00086">
    <property type="entry name" value="CYTOCHROME_P450"/>
    <property type="match status" value="1"/>
</dbReference>
<keyword evidence="4 5" id="KW-0408">Iron</keyword>
<dbReference type="OrthoDB" id="3934656at2759"/>
<name>A0A3M2SCX0_9HYPO</name>
<dbReference type="PRINTS" id="PR00385">
    <property type="entry name" value="P450"/>
</dbReference>
<dbReference type="PRINTS" id="PR00463">
    <property type="entry name" value="EP450I"/>
</dbReference>
<evidence type="ECO:0000256" key="4">
    <source>
        <dbReference type="ARBA" id="ARBA00023004"/>
    </source>
</evidence>
<keyword evidence="9" id="KW-1185">Reference proteome</keyword>
<keyword evidence="7" id="KW-1133">Transmembrane helix</keyword>
<evidence type="ECO:0000256" key="2">
    <source>
        <dbReference type="ARBA" id="ARBA00022617"/>
    </source>
</evidence>
<accession>A0A3M2SCX0</accession>
<comment type="caution">
    <text evidence="8">The sequence shown here is derived from an EMBL/GenBank/DDBJ whole genome shotgun (WGS) entry which is preliminary data.</text>
</comment>
<dbReference type="PANTHER" id="PTHR24305:SF180">
    <property type="entry name" value="P450, PUTATIVE (EUROFUNG)-RELATED"/>
    <property type="match status" value="1"/>
</dbReference>
<keyword evidence="6" id="KW-0560">Oxidoreductase</keyword>
<dbReference type="EMBL" id="NKUJ01000065">
    <property type="protein sequence ID" value="RMJ15410.1"/>
    <property type="molecule type" value="Genomic_DNA"/>
</dbReference>
<evidence type="ECO:0000256" key="1">
    <source>
        <dbReference type="ARBA" id="ARBA00001971"/>
    </source>
</evidence>
<dbReference type="Proteomes" id="UP000277212">
    <property type="component" value="Unassembled WGS sequence"/>
</dbReference>
<evidence type="ECO:0000256" key="6">
    <source>
        <dbReference type="RuleBase" id="RU000461"/>
    </source>
</evidence>
<evidence type="ECO:0000313" key="8">
    <source>
        <dbReference type="EMBL" id="RMJ15410.1"/>
    </source>
</evidence>
<dbReference type="GO" id="GO:0005506">
    <property type="term" value="F:iron ion binding"/>
    <property type="evidence" value="ECO:0007669"/>
    <property type="project" value="InterPro"/>
</dbReference>
<sequence>MGETMALIQLEYTHMLGIGAFLLCLAVLWQLFLSPLKAFPGPFVAKFTDLWRAAAVLPGQIDKVNRRWHQKYGSAVRVGPNAIILNDPEMIKTVYSTKKAWVKSDMYMINDVLINGKRLANVFNTRDLAWHSQQIKPISKFFSMSRLMDIEPLLDVTINMLTSKLNEKFVDGPLKGKVCMMDDWLGWLAWDSMANVTFGRHYGFIEKEQDVDGLIEDSVNSMRYFAPVCQIPWLDYLLDKNPIKRIGPKPQLTGTLYAVRAISEYKQEIAEKGLRSQNVPHLLDKYLGLDEQHPGMVNDAQLVNWLLPTVIAGGDTTASAMRAVVYFLAKNPETKNTLFLELDQASLETPAQWKDLKELTYLDAVIREAMRVCPGIGLAPERVVPEGGHILPDGRFLPAGTRVGLNPAVTSRDPGVFGAEVDSFIPERWLKQDGEEETAFSQRFRRMHEVLDFVFGAGTRVCLGKNLAKLEIYKAITTLYSLYDINLVDPTHEWKHYSSWFVYQLDIPTVISRRD</sequence>